<protein>
    <recommendedName>
        <fullName evidence="3">DUF7642 domain-containing protein</fullName>
    </recommendedName>
</protein>
<accession>A0ABQ9LXT6</accession>
<dbReference type="InterPro" id="IPR056059">
    <property type="entry name" value="DUF7642"/>
</dbReference>
<evidence type="ECO:0000256" key="2">
    <source>
        <dbReference type="SAM" id="Phobius"/>
    </source>
</evidence>
<comment type="caution">
    <text evidence="4">The sequence shown here is derived from an EMBL/GenBank/DDBJ whole genome shotgun (WGS) entry which is preliminary data.</text>
</comment>
<dbReference type="EMBL" id="JARPOI010000009">
    <property type="protein sequence ID" value="KAJ9171339.1"/>
    <property type="molecule type" value="Genomic_DNA"/>
</dbReference>
<feature type="compositionally biased region" description="Acidic residues" evidence="1">
    <location>
        <begin position="23"/>
        <end position="33"/>
    </location>
</feature>
<evidence type="ECO:0000259" key="3">
    <source>
        <dbReference type="Pfam" id="PF24649"/>
    </source>
</evidence>
<organism evidence="4 5">
    <name type="scientific">Hevea brasiliensis</name>
    <name type="common">Para rubber tree</name>
    <name type="synonym">Siphonia brasiliensis</name>
    <dbReference type="NCBI Taxonomy" id="3981"/>
    <lineage>
        <taxon>Eukaryota</taxon>
        <taxon>Viridiplantae</taxon>
        <taxon>Streptophyta</taxon>
        <taxon>Embryophyta</taxon>
        <taxon>Tracheophyta</taxon>
        <taxon>Spermatophyta</taxon>
        <taxon>Magnoliopsida</taxon>
        <taxon>eudicotyledons</taxon>
        <taxon>Gunneridae</taxon>
        <taxon>Pentapetalae</taxon>
        <taxon>rosids</taxon>
        <taxon>fabids</taxon>
        <taxon>Malpighiales</taxon>
        <taxon>Euphorbiaceae</taxon>
        <taxon>Crotonoideae</taxon>
        <taxon>Micrandreae</taxon>
        <taxon>Hevea</taxon>
    </lineage>
</organism>
<dbReference type="PANTHER" id="PTHR35410">
    <property type="entry name" value="EXPRESSED PROTEIN"/>
    <property type="match status" value="1"/>
</dbReference>
<evidence type="ECO:0000313" key="4">
    <source>
        <dbReference type="EMBL" id="KAJ9171339.1"/>
    </source>
</evidence>
<keyword evidence="2" id="KW-0472">Membrane</keyword>
<feature type="region of interest" description="Disordered" evidence="1">
    <location>
        <begin position="1"/>
        <end position="33"/>
    </location>
</feature>
<reference evidence="4" key="1">
    <citation type="journal article" date="2023" name="Plant Biotechnol. J.">
        <title>Chromosome-level wild Hevea brasiliensis genome provides new tools for genomic-assisted breeding and valuable loci to elevate rubber yield.</title>
        <authorList>
            <person name="Cheng H."/>
            <person name="Song X."/>
            <person name="Hu Y."/>
            <person name="Wu T."/>
            <person name="Yang Q."/>
            <person name="An Z."/>
            <person name="Feng S."/>
            <person name="Deng Z."/>
            <person name="Wu W."/>
            <person name="Zeng X."/>
            <person name="Tu M."/>
            <person name="Wang X."/>
            <person name="Huang H."/>
        </authorList>
    </citation>
    <scope>NUCLEOTIDE SEQUENCE</scope>
    <source>
        <strain evidence="4">MT/VB/25A 57/8</strain>
    </source>
</reference>
<gene>
    <name evidence="4" type="ORF">P3X46_014724</name>
</gene>
<dbReference type="PANTHER" id="PTHR35410:SF2">
    <property type="entry name" value="OS02G0640200 PROTEIN"/>
    <property type="match status" value="1"/>
</dbReference>
<keyword evidence="2" id="KW-1133">Transmembrane helix</keyword>
<evidence type="ECO:0000256" key="1">
    <source>
        <dbReference type="SAM" id="MobiDB-lite"/>
    </source>
</evidence>
<dbReference type="Proteomes" id="UP001174677">
    <property type="component" value="Chromosome 9"/>
</dbReference>
<feature type="transmembrane region" description="Helical" evidence="2">
    <location>
        <begin position="58"/>
        <end position="81"/>
    </location>
</feature>
<evidence type="ECO:0000313" key="5">
    <source>
        <dbReference type="Proteomes" id="UP001174677"/>
    </source>
</evidence>
<sequence>MLMGRAEGLSEPGSSRDHLLSDPEPEFDDGDDGSISEQILYTASFEELGENTLKYDTVIWVSISLLLVLAWGVGILMLLYLPVRRYVLQKEISSRKLHVTPNEIVYKVSRPSFVPFWGVTAIEKRVPLSMVIDIIIEQGCLQSVYGIHTFRVESIASGKAAPVDELQIQGVDNPALLRKVIITEAAKNMQDVGKGWKPATYTGEGESMSRTVSLSEGPAVFKSPTKSWKMTASPRYTSMEPRSAVPSEVLLNKLEEVSRSVKKIELLIENSQTAPESSQD</sequence>
<keyword evidence="5" id="KW-1185">Reference proteome</keyword>
<feature type="domain" description="DUF7642" evidence="3">
    <location>
        <begin position="90"/>
        <end position="189"/>
    </location>
</feature>
<keyword evidence="2" id="KW-0812">Transmembrane</keyword>
<dbReference type="Pfam" id="PF24649">
    <property type="entry name" value="DUF7642"/>
    <property type="match status" value="1"/>
</dbReference>
<name>A0ABQ9LXT6_HEVBR</name>
<proteinExistence type="predicted"/>